<sequence>MVVDNLTQKMKTIILTNKAGPSAAPFMILLLVSISSVFGCGVIPGGQTSTRTFTASGPSNLPIIAVYTSNNAISAQFPGIATSAGAAQAFAQRFAMQTVIDVLEIEGRRALLPDFVISNILSQLQVNTTYEPLECQDLKPPVVLQDATKKCIFVDGTVTGICRAMVGAAVPPRLPVGGTLTTTNIIMANWSRSMWQDVVDRALRLLRSGPFGAHLYTVTVTVS</sequence>
<dbReference type="AlphaFoldDB" id="A0AAD5N0V6"/>
<dbReference type="EMBL" id="JAHQIW010003636">
    <property type="protein sequence ID" value="KAJ1359496.1"/>
    <property type="molecule type" value="Genomic_DNA"/>
</dbReference>
<keyword evidence="1" id="KW-0472">Membrane</keyword>
<keyword evidence="3" id="KW-1185">Reference proteome</keyword>
<feature type="transmembrane region" description="Helical" evidence="1">
    <location>
        <begin position="23"/>
        <end position="43"/>
    </location>
</feature>
<reference evidence="2" key="1">
    <citation type="submission" date="2021-06" db="EMBL/GenBank/DDBJ databases">
        <title>Parelaphostrongylus tenuis whole genome reference sequence.</title>
        <authorList>
            <person name="Garwood T.J."/>
            <person name="Larsen P.A."/>
            <person name="Fountain-Jones N.M."/>
            <person name="Garbe J.R."/>
            <person name="Macchietto M.G."/>
            <person name="Kania S.A."/>
            <person name="Gerhold R.W."/>
            <person name="Richards J.E."/>
            <person name="Wolf T.M."/>
        </authorList>
    </citation>
    <scope>NUCLEOTIDE SEQUENCE</scope>
    <source>
        <strain evidence="2">MNPRO001-30</strain>
        <tissue evidence="2">Meninges</tissue>
    </source>
</reference>
<evidence type="ECO:0000313" key="2">
    <source>
        <dbReference type="EMBL" id="KAJ1359496.1"/>
    </source>
</evidence>
<accession>A0AAD5N0V6</accession>
<evidence type="ECO:0000313" key="3">
    <source>
        <dbReference type="Proteomes" id="UP001196413"/>
    </source>
</evidence>
<keyword evidence="1" id="KW-0812">Transmembrane</keyword>
<dbReference type="Proteomes" id="UP001196413">
    <property type="component" value="Unassembled WGS sequence"/>
</dbReference>
<evidence type="ECO:0000256" key="1">
    <source>
        <dbReference type="SAM" id="Phobius"/>
    </source>
</evidence>
<gene>
    <name evidence="2" type="ORF">KIN20_018253</name>
</gene>
<name>A0AAD5N0V6_PARTN</name>
<proteinExistence type="predicted"/>
<protein>
    <submittedName>
        <fullName evidence="2">Uncharacterized protein</fullName>
    </submittedName>
</protein>
<keyword evidence="1" id="KW-1133">Transmembrane helix</keyword>
<comment type="caution">
    <text evidence="2">The sequence shown here is derived from an EMBL/GenBank/DDBJ whole genome shotgun (WGS) entry which is preliminary data.</text>
</comment>
<organism evidence="2 3">
    <name type="scientific">Parelaphostrongylus tenuis</name>
    <name type="common">Meningeal worm</name>
    <dbReference type="NCBI Taxonomy" id="148309"/>
    <lineage>
        <taxon>Eukaryota</taxon>
        <taxon>Metazoa</taxon>
        <taxon>Ecdysozoa</taxon>
        <taxon>Nematoda</taxon>
        <taxon>Chromadorea</taxon>
        <taxon>Rhabditida</taxon>
        <taxon>Rhabditina</taxon>
        <taxon>Rhabditomorpha</taxon>
        <taxon>Strongyloidea</taxon>
        <taxon>Metastrongylidae</taxon>
        <taxon>Parelaphostrongylus</taxon>
    </lineage>
</organism>